<feature type="region of interest" description="Disordered" evidence="2">
    <location>
        <begin position="254"/>
        <end position="299"/>
    </location>
</feature>
<sequence length="396" mass="41751">MYRRRFLAAGVAAASVGAAGCRSMFQTRSARAPPLVEDRPDAVYVPTHVEGMEMVGTADAGDYKVALTYSYPHRFWRAEGDQPTKVEIQGSDTVHLMTMVWDAETGTVVPNGSITTTITKDGETLVSGKPLWLMLSQNMGVHAGDNIELDGDGTYEVEIAVSPFSVRRTGAFRDRFGELGTASFTMDFAQSTLEAVRFERLQDRQGERGALDPMEMDMIPVGQAPATEDLPGTVLGEAKSGDAIFVATRLESPPAGFVESDDEGADSATGTDSDAGTATATGTAAETGTATDSAGGDSATGTGSYLAVSMRTPYNRYPIPETSVSATVDRGGETVFEGGLVQAFDPDLGCHYGAVADVRSGDELTLSVGAPPQISRHEGYETAFVDFSETTITAGE</sequence>
<dbReference type="InterPro" id="IPR055774">
    <property type="entry name" value="DUF7350"/>
</dbReference>
<reference evidence="4 5" key="1">
    <citation type="journal article" date="2019" name="Int. J. Syst. Evol. Microbiol.">
        <title>The Global Catalogue of Microorganisms (GCM) 10K type strain sequencing project: providing services to taxonomists for standard genome sequencing and annotation.</title>
        <authorList>
            <consortium name="The Broad Institute Genomics Platform"/>
            <consortium name="The Broad Institute Genome Sequencing Center for Infectious Disease"/>
            <person name="Wu L."/>
            <person name="Ma J."/>
        </authorList>
    </citation>
    <scope>NUCLEOTIDE SEQUENCE [LARGE SCALE GENOMIC DNA]</scope>
    <source>
        <strain evidence="4 5">XZYJT29</strain>
    </source>
</reference>
<dbReference type="EMBL" id="JBHTAS010000001">
    <property type="protein sequence ID" value="MFC7141100.1"/>
    <property type="molecule type" value="Genomic_DNA"/>
</dbReference>
<evidence type="ECO:0000259" key="3">
    <source>
        <dbReference type="Pfam" id="PF24041"/>
    </source>
</evidence>
<keyword evidence="1" id="KW-0732">Signal</keyword>
<dbReference type="AlphaFoldDB" id="A0ABD5Y717"/>
<evidence type="ECO:0000313" key="4">
    <source>
        <dbReference type="EMBL" id="MFC7141100.1"/>
    </source>
</evidence>
<proteinExistence type="predicted"/>
<protein>
    <submittedName>
        <fullName evidence="4">Iron transporter</fullName>
    </submittedName>
</protein>
<organism evidence="4 5">
    <name type="scientific">Halosimplex aquaticum</name>
    <dbReference type="NCBI Taxonomy" id="3026162"/>
    <lineage>
        <taxon>Archaea</taxon>
        <taxon>Methanobacteriati</taxon>
        <taxon>Methanobacteriota</taxon>
        <taxon>Stenosarchaea group</taxon>
        <taxon>Halobacteria</taxon>
        <taxon>Halobacteriales</taxon>
        <taxon>Haloarculaceae</taxon>
        <taxon>Halosimplex</taxon>
    </lineage>
</organism>
<dbReference type="PROSITE" id="PS51257">
    <property type="entry name" value="PROKAR_LIPOPROTEIN"/>
    <property type="match status" value="1"/>
</dbReference>
<dbReference type="InterPro" id="IPR038482">
    <property type="entry name" value="Tp34-type_sf"/>
</dbReference>
<dbReference type="Pfam" id="PF24041">
    <property type="entry name" value="DUF7350"/>
    <property type="match status" value="1"/>
</dbReference>
<gene>
    <name evidence="4" type="ORF">ACFQMA_14850</name>
</gene>
<dbReference type="Pfam" id="PF10634">
    <property type="entry name" value="Iron_transport"/>
    <property type="match status" value="1"/>
</dbReference>
<feature type="domain" description="DUF7350" evidence="3">
    <location>
        <begin position="282"/>
        <end position="393"/>
    </location>
</feature>
<keyword evidence="5" id="KW-1185">Reference proteome</keyword>
<evidence type="ECO:0000313" key="5">
    <source>
        <dbReference type="Proteomes" id="UP001596432"/>
    </source>
</evidence>
<dbReference type="GeneID" id="78821409"/>
<evidence type="ECO:0000256" key="2">
    <source>
        <dbReference type="SAM" id="MobiDB-lite"/>
    </source>
</evidence>
<dbReference type="Gene3D" id="2.60.40.2480">
    <property type="entry name" value="Periplasmic metal-binding protein Tp34-type"/>
    <property type="match status" value="1"/>
</dbReference>
<name>A0ABD5Y717_9EURY</name>
<dbReference type="RefSeq" id="WP_274322190.1">
    <property type="nucleotide sequence ID" value="NZ_CP118158.1"/>
</dbReference>
<dbReference type="Proteomes" id="UP001596432">
    <property type="component" value="Unassembled WGS sequence"/>
</dbReference>
<feature type="compositionally biased region" description="Low complexity" evidence="2">
    <location>
        <begin position="266"/>
        <end position="299"/>
    </location>
</feature>
<accession>A0ABD5Y717</accession>
<evidence type="ECO:0000256" key="1">
    <source>
        <dbReference type="ARBA" id="ARBA00022729"/>
    </source>
</evidence>
<dbReference type="InterPro" id="IPR018470">
    <property type="entry name" value="Metal-bd_Tp34-typ"/>
</dbReference>
<comment type="caution">
    <text evidence="4">The sequence shown here is derived from an EMBL/GenBank/DDBJ whole genome shotgun (WGS) entry which is preliminary data.</text>
</comment>